<dbReference type="Pfam" id="PF01541">
    <property type="entry name" value="GIY-YIG"/>
    <property type="match status" value="1"/>
</dbReference>
<comment type="caution">
    <text evidence="3">The sequence shown here is derived from an EMBL/GenBank/DDBJ whole genome shotgun (WGS) entry which is preliminary data.</text>
</comment>
<dbReference type="EMBL" id="JAKIKU010000012">
    <property type="protein sequence ID" value="MCL1047259.1"/>
    <property type="molecule type" value="Genomic_DNA"/>
</dbReference>
<keyword evidence="4" id="KW-1185">Reference proteome</keyword>
<evidence type="ECO:0000259" key="2">
    <source>
        <dbReference type="PROSITE" id="PS50164"/>
    </source>
</evidence>
<proteinExistence type="inferred from homology"/>
<organism evidence="3 4">
    <name type="scientific">Shewanella electrodiphila</name>
    <dbReference type="NCBI Taxonomy" id="934143"/>
    <lineage>
        <taxon>Bacteria</taxon>
        <taxon>Pseudomonadati</taxon>
        <taxon>Pseudomonadota</taxon>
        <taxon>Gammaproteobacteria</taxon>
        <taxon>Alteromonadales</taxon>
        <taxon>Shewanellaceae</taxon>
        <taxon>Shewanella</taxon>
    </lineage>
</organism>
<evidence type="ECO:0000313" key="4">
    <source>
        <dbReference type="Proteomes" id="UP001202134"/>
    </source>
</evidence>
<name>A0ABT0KUB2_9GAMM</name>
<protein>
    <submittedName>
        <fullName evidence="3">GIY-YIG nuclease family protein</fullName>
    </submittedName>
</protein>
<dbReference type="InterPro" id="IPR050190">
    <property type="entry name" value="UPF0213_domain"/>
</dbReference>
<comment type="similarity">
    <text evidence="1">Belongs to the UPF0213 family.</text>
</comment>
<dbReference type="SUPFAM" id="SSF82771">
    <property type="entry name" value="GIY-YIG endonuclease"/>
    <property type="match status" value="1"/>
</dbReference>
<dbReference type="RefSeq" id="WP_248956692.1">
    <property type="nucleotide sequence ID" value="NZ_JAKIKU010000012.1"/>
</dbReference>
<gene>
    <name evidence="3" type="ORF">L2737_18325</name>
</gene>
<dbReference type="PANTHER" id="PTHR34477">
    <property type="entry name" value="UPF0213 PROTEIN YHBQ"/>
    <property type="match status" value="1"/>
</dbReference>
<feature type="domain" description="GIY-YIG" evidence="2">
    <location>
        <begin position="32"/>
        <end position="109"/>
    </location>
</feature>
<dbReference type="InterPro" id="IPR000305">
    <property type="entry name" value="GIY-YIG_endonuc"/>
</dbReference>
<dbReference type="CDD" id="cd10456">
    <property type="entry name" value="GIY-YIG_UPF0213"/>
    <property type="match status" value="1"/>
</dbReference>
<accession>A0ABT0KUB2</accession>
<evidence type="ECO:0000256" key="1">
    <source>
        <dbReference type="ARBA" id="ARBA00007435"/>
    </source>
</evidence>
<dbReference type="PANTHER" id="PTHR34477:SF1">
    <property type="entry name" value="UPF0213 PROTEIN YHBQ"/>
    <property type="match status" value="1"/>
</dbReference>
<evidence type="ECO:0000313" key="3">
    <source>
        <dbReference type="EMBL" id="MCL1047259.1"/>
    </source>
</evidence>
<dbReference type="Gene3D" id="3.40.1440.10">
    <property type="entry name" value="GIY-YIG endonuclease"/>
    <property type="match status" value="1"/>
</dbReference>
<sequence length="117" mass="12877">MTSKSGAIINNAIISGKVSAEVPVIKPVSKKNDWFLYMVKCHNGHLYTGITTDVKRRFAEHQAGGTKGAKYLKGKGPLTLVYQESVADRSLATKRELVVKKLTRAKKLALIADYQTD</sequence>
<dbReference type="SMART" id="SM00465">
    <property type="entry name" value="GIYc"/>
    <property type="match status" value="1"/>
</dbReference>
<dbReference type="InterPro" id="IPR035901">
    <property type="entry name" value="GIY-YIG_endonuc_sf"/>
</dbReference>
<dbReference type="Proteomes" id="UP001202134">
    <property type="component" value="Unassembled WGS sequence"/>
</dbReference>
<dbReference type="PROSITE" id="PS50164">
    <property type="entry name" value="GIY_YIG"/>
    <property type="match status" value="1"/>
</dbReference>
<reference evidence="3 4" key="1">
    <citation type="submission" date="2022-01" db="EMBL/GenBank/DDBJ databases">
        <title>Whole genome-based taxonomy of the Shewanellaceae.</title>
        <authorList>
            <person name="Martin-Rodriguez A.J."/>
        </authorList>
    </citation>
    <scope>NUCLEOTIDE SEQUENCE [LARGE SCALE GENOMIC DNA]</scope>
    <source>
        <strain evidence="3 4">DSM 24955</strain>
    </source>
</reference>